<dbReference type="SUPFAM" id="SSF48317">
    <property type="entry name" value="Acid phosphatase/Vanadium-dependent haloperoxidase"/>
    <property type="match status" value="1"/>
</dbReference>
<feature type="transmembrane region" description="Helical" evidence="1">
    <location>
        <begin position="106"/>
        <end position="126"/>
    </location>
</feature>
<evidence type="ECO:0000259" key="2">
    <source>
        <dbReference type="SMART" id="SM00014"/>
    </source>
</evidence>
<dbReference type="PANTHER" id="PTHR14969">
    <property type="entry name" value="SPHINGOSINE-1-PHOSPHATE PHOSPHOHYDROLASE"/>
    <property type="match status" value="1"/>
</dbReference>
<protein>
    <submittedName>
        <fullName evidence="3">Phosphatase PAP2 family protein</fullName>
    </submittedName>
</protein>
<keyword evidence="1" id="KW-1133">Transmembrane helix</keyword>
<dbReference type="SMART" id="SM00014">
    <property type="entry name" value="acidPPc"/>
    <property type="match status" value="1"/>
</dbReference>
<dbReference type="PANTHER" id="PTHR14969:SF13">
    <property type="entry name" value="AT30094P"/>
    <property type="match status" value="1"/>
</dbReference>
<sequence length="234" mass="27023">MKNILQSRFKEKGALILIFTKNPSRKWFALGYIIAFFLLELMIIFNNSFTISFDSSIQNLLVNITNANNNKIFELITFLGKPIMDVFYLIAIMIFLWIIKRKKSALWLGFVLISGNIISFLVKITVKRNRPTGKIIPATGYSFPSGHVFGTSLVVMAIFLFILPHLKNQTFNWIYKTILIVWLILVAISRVYLHGHFPTDVIGSILLSAAWWECNKMLYLRYSENIFKVNTSIE</sequence>
<organism evidence="3 4">
    <name type="scientific">Companilactobacillus futsaii</name>
    <dbReference type="NCBI Taxonomy" id="938155"/>
    <lineage>
        <taxon>Bacteria</taxon>
        <taxon>Bacillati</taxon>
        <taxon>Bacillota</taxon>
        <taxon>Bacilli</taxon>
        <taxon>Lactobacillales</taxon>
        <taxon>Lactobacillaceae</taxon>
        <taxon>Companilactobacillus</taxon>
    </lineage>
</organism>
<dbReference type="InterPro" id="IPR036938">
    <property type="entry name" value="PAP2/HPO_sf"/>
</dbReference>
<dbReference type="CDD" id="cd03392">
    <property type="entry name" value="PAP2_like_2"/>
    <property type="match status" value="1"/>
</dbReference>
<evidence type="ECO:0000256" key="1">
    <source>
        <dbReference type="SAM" id="Phobius"/>
    </source>
</evidence>
<dbReference type="STRING" id="1423818.FC88_GL000889"/>
<dbReference type="Proteomes" id="UP000310673">
    <property type="component" value="Chromosome"/>
</dbReference>
<gene>
    <name evidence="3" type="ORF">FG051_09790</name>
</gene>
<feature type="transmembrane region" description="Helical" evidence="1">
    <location>
        <begin position="78"/>
        <end position="99"/>
    </location>
</feature>
<dbReference type="AlphaFoldDB" id="A0A5B7T4C8"/>
<keyword evidence="1" id="KW-0472">Membrane</keyword>
<evidence type="ECO:0000313" key="4">
    <source>
        <dbReference type="Proteomes" id="UP000310673"/>
    </source>
</evidence>
<reference evidence="3 4" key="1">
    <citation type="submission" date="2019-05" db="EMBL/GenBank/DDBJ databases">
        <title>Genome Sequence of Lactobacillus futsaii Y97, a Potential Probiotic Strain Isolated from the Futsai of Taiwan.</title>
        <authorList>
            <person name="Du X."/>
        </authorList>
    </citation>
    <scope>NUCLEOTIDE SEQUENCE [LARGE SCALE GENOMIC DNA]</scope>
    <source>
        <strain evidence="3 4">Y97</strain>
    </source>
</reference>
<dbReference type="Gene3D" id="1.20.144.10">
    <property type="entry name" value="Phosphatidic acid phosphatase type 2/haloperoxidase"/>
    <property type="match status" value="1"/>
</dbReference>
<keyword evidence="1" id="KW-0812">Transmembrane</keyword>
<feature type="domain" description="Phosphatidic acid phosphatase type 2/haloperoxidase" evidence="2">
    <location>
        <begin position="105"/>
        <end position="216"/>
    </location>
</feature>
<dbReference type="InterPro" id="IPR000326">
    <property type="entry name" value="PAP2/HPO"/>
</dbReference>
<evidence type="ECO:0000313" key="3">
    <source>
        <dbReference type="EMBL" id="QCX25360.1"/>
    </source>
</evidence>
<dbReference type="Pfam" id="PF01569">
    <property type="entry name" value="PAP2"/>
    <property type="match status" value="1"/>
</dbReference>
<proteinExistence type="predicted"/>
<dbReference type="KEGG" id="lft:FG051_09790"/>
<feature type="transmembrane region" description="Helical" evidence="1">
    <location>
        <begin position="27"/>
        <end position="45"/>
    </location>
</feature>
<dbReference type="EMBL" id="CP040736">
    <property type="protein sequence ID" value="QCX25360.1"/>
    <property type="molecule type" value="Genomic_DNA"/>
</dbReference>
<feature type="transmembrane region" description="Helical" evidence="1">
    <location>
        <begin position="173"/>
        <end position="193"/>
    </location>
</feature>
<feature type="transmembrane region" description="Helical" evidence="1">
    <location>
        <begin position="146"/>
        <end position="166"/>
    </location>
</feature>
<name>A0A5B7T4C8_9LACO</name>
<accession>A0A5B7T4C8</accession>